<evidence type="ECO:0000256" key="1">
    <source>
        <dbReference type="SAM" id="SignalP"/>
    </source>
</evidence>
<name>A0A075V910_9PSEU</name>
<evidence type="ECO:0000313" key="2">
    <source>
        <dbReference type="EMBL" id="AIG80856.1"/>
    </source>
</evidence>
<proteinExistence type="predicted"/>
<accession>A0A075V910</accession>
<dbReference type="RefSeq" id="WP_037334795.1">
    <property type="nucleotide sequence ID" value="NZ_CP008953.1"/>
</dbReference>
<organism evidence="2 3">
    <name type="scientific">Amycolatopsis japonica</name>
    <dbReference type="NCBI Taxonomy" id="208439"/>
    <lineage>
        <taxon>Bacteria</taxon>
        <taxon>Bacillati</taxon>
        <taxon>Actinomycetota</taxon>
        <taxon>Actinomycetes</taxon>
        <taxon>Pseudonocardiales</taxon>
        <taxon>Pseudonocardiaceae</taxon>
        <taxon>Amycolatopsis</taxon>
        <taxon>Amycolatopsis japonica group</taxon>
    </lineage>
</organism>
<feature type="chain" id="PRO_5038871592" evidence="1">
    <location>
        <begin position="27"/>
        <end position="94"/>
    </location>
</feature>
<evidence type="ECO:0000313" key="3">
    <source>
        <dbReference type="Proteomes" id="UP000028492"/>
    </source>
</evidence>
<dbReference type="EMBL" id="CP008953">
    <property type="protein sequence ID" value="AIG80856.1"/>
    <property type="molecule type" value="Genomic_DNA"/>
</dbReference>
<dbReference type="Proteomes" id="UP000028492">
    <property type="component" value="Chromosome"/>
</dbReference>
<feature type="signal peptide" evidence="1">
    <location>
        <begin position="1"/>
        <end position="26"/>
    </location>
</feature>
<keyword evidence="3" id="KW-1185">Reference proteome</keyword>
<gene>
    <name evidence="2" type="ORF">AJAP_40395</name>
</gene>
<sequence>MSNSWRRRLAVGAASVALAGGIGVTAANVAVAQEAPVSVLGVCDGNPGCHLGPYPTYEACLIEQSNMARYYTITMRCFEVDHDQWKFAYKTRGT</sequence>
<dbReference type="KEGG" id="aja:AJAP_40395"/>
<dbReference type="InterPro" id="IPR006311">
    <property type="entry name" value="TAT_signal"/>
</dbReference>
<reference evidence="2 3" key="1">
    <citation type="journal article" date="2014" name="J. Biotechnol.">
        <title>Complete genome sequence of the actinobacterium Amycolatopsis japonica MG417-CF17(T) (=DSM 44213T) producing (S,S)-N,N'-ethylenediaminedisuccinic acid.</title>
        <authorList>
            <person name="Stegmann E."/>
            <person name="Albersmeier A."/>
            <person name="Spohn M."/>
            <person name="Gert H."/>
            <person name="Weber T."/>
            <person name="Wohlleben W."/>
            <person name="Kalinowski J."/>
            <person name="Ruckert C."/>
        </authorList>
    </citation>
    <scope>NUCLEOTIDE SEQUENCE [LARGE SCALE GENOMIC DNA]</scope>
    <source>
        <strain evidence="3">MG417-CF17 (DSM 44213)</strain>
    </source>
</reference>
<dbReference type="HOGENOM" id="CLU_2379915_0_0_11"/>
<dbReference type="AlphaFoldDB" id="A0A075V910"/>
<protein>
    <submittedName>
        <fullName evidence="2">Putative secreted protein</fullName>
    </submittedName>
</protein>
<dbReference type="PROSITE" id="PS51318">
    <property type="entry name" value="TAT"/>
    <property type="match status" value="1"/>
</dbReference>
<dbReference type="STRING" id="208439.AJAP_40395"/>
<keyword evidence="1" id="KW-0732">Signal</keyword>